<dbReference type="SUPFAM" id="SSF53335">
    <property type="entry name" value="S-adenosyl-L-methionine-dependent methyltransferases"/>
    <property type="match status" value="1"/>
</dbReference>
<name>A0ABP8RHZ6_9PSEU</name>
<gene>
    <name evidence="1" type="ORF">GCM10023175_09690</name>
</gene>
<accession>A0ABP8RHZ6</accession>
<evidence type="ECO:0000313" key="1">
    <source>
        <dbReference type="EMBL" id="GAA4538984.1"/>
    </source>
</evidence>
<organism evidence="1 2">
    <name type="scientific">Pseudonocardia xishanensis</name>
    <dbReference type="NCBI Taxonomy" id="630995"/>
    <lineage>
        <taxon>Bacteria</taxon>
        <taxon>Bacillati</taxon>
        <taxon>Actinomycetota</taxon>
        <taxon>Actinomycetes</taxon>
        <taxon>Pseudonocardiales</taxon>
        <taxon>Pseudonocardiaceae</taxon>
        <taxon>Pseudonocardia</taxon>
    </lineage>
</organism>
<proteinExistence type="predicted"/>
<protein>
    <recommendedName>
        <fullName evidence="3">Methyltransferase family protein</fullName>
    </recommendedName>
</protein>
<comment type="caution">
    <text evidence="1">The sequence shown here is derived from an EMBL/GenBank/DDBJ whole genome shotgun (WGS) entry which is preliminary data.</text>
</comment>
<dbReference type="Gene3D" id="3.40.50.150">
    <property type="entry name" value="Vaccinia Virus protein VP39"/>
    <property type="match status" value="1"/>
</dbReference>
<dbReference type="EMBL" id="BAABGT010000014">
    <property type="protein sequence ID" value="GAA4538984.1"/>
    <property type="molecule type" value="Genomic_DNA"/>
</dbReference>
<evidence type="ECO:0008006" key="3">
    <source>
        <dbReference type="Google" id="ProtNLM"/>
    </source>
</evidence>
<keyword evidence="2" id="KW-1185">Reference proteome</keyword>
<reference evidence="2" key="1">
    <citation type="journal article" date="2019" name="Int. J. Syst. Evol. Microbiol.">
        <title>The Global Catalogue of Microorganisms (GCM) 10K type strain sequencing project: providing services to taxonomists for standard genome sequencing and annotation.</title>
        <authorList>
            <consortium name="The Broad Institute Genomics Platform"/>
            <consortium name="The Broad Institute Genome Sequencing Center for Infectious Disease"/>
            <person name="Wu L."/>
            <person name="Ma J."/>
        </authorList>
    </citation>
    <scope>NUCLEOTIDE SEQUENCE [LARGE SCALE GENOMIC DNA]</scope>
    <source>
        <strain evidence="2">JCM 17906</strain>
    </source>
</reference>
<evidence type="ECO:0000313" key="2">
    <source>
        <dbReference type="Proteomes" id="UP001501598"/>
    </source>
</evidence>
<dbReference type="Proteomes" id="UP001501598">
    <property type="component" value="Unassembled WGS sequence"/>
</dbReference>
<sequence length="259" mass="27296">MRLRSGAMDLDARFSTPGDPVCAPDWLALREPADAAARASALVEPLRGRSLAVVRDLGCGSGSMGRWLRPLLPTGPWYLHDRDPVLLEIAARDGGIPVLGDLAAVDSFAGTDLVTCSALLDLLTAPEVDRLVDLCVDAGAAALFTLSVTGGVTLDPVDPLDAAVAAAFDAHQRRSDLLGPDAGAYAAEAFRSRGARVETAESPWRLVAGPLLEEWLRGRLAAAVEQDPALAPDAAAYLHRRLANPDLRAVVPHIDLLAH</sequence>
<dbReference type="InterPro" id="IPR029063">
    <property type="entry name" value="SAM-dependent_MTases_sf"/>
</dbReference>